<feature type="domain" description="Acyltransferase 3" evidence="2">
    <location>
        <begin position="43"/>
        <end position="358"/>
    </location>
</feature>
<dbReference type="PANTHER" id="PTHR23028:SF53">
    <property type="entry name" value="ACYL_TRANSF_3 DOMAIN-CONTAINING PROTEIN"/>
    <property type="match status" value="1"/>
</dbReference>
<feature type="transmembrane region" description="Helical" evidence="1">
    <location>
        <begin position="253"/>
        <end position="272"/>
    </location>
</feature>
<evidence type="ECO:0000313" key="4">
    <source>
        <dbReference type="Proteomes" id="UP000013248"/>
    </source>
</evidence>
<evidence type="ECO:0000313" key="3">
    <source>
        <dbReference type="EMBL" id="ENX04280.1"/>
    </source>
</evidence>
<proteinExistence type="predicted"/>
<feature type="transmembrane region" description="Helical" evidence="1">
    <location>
        <begin position="79"/>
        <end position="100"/>
    </location>
</feature>
<dbReference type="AlphaFoldDB" id="N9NQR6"/>
<dbReference type="Pfam" id="PF01757">
    <property type="entry name" value="Acyl_transf_3"/>
    <property type="match status" value="1"/>
</dbReference>
<accession>N9NQR6</accession>
<dbReference type="STRING" id="1217705.F900_00264"/>
<dbReference type="InterPro" id="IPR002656">
    <property type="entry name" value="Acyl_transf_3_dom"/>
</dbReference>
<dbReference type="Proteomes" id="UP000013248">
    <property type="component" value="Unassembled WGS sequence"/>
</dbReference>
<comment type="caution">
    <text evidence="3">The sequence shown here is derived from an EMBL/GenBank/DDBJ whole genome shotgun (WGS) entry which is preliminary data.</text>
</comment>
<dbReference type="PANTHER" id="PTHR23028">
    <property type="entry name" value="ACETYLTRANSFERASE"/>
    <property type="match status" value="1"/>
</dbReference>
<reference evidence="3 4" key="1">
    <citation type="submission" date="2013-02" db="EMBL/GenBank/DDBJ databases">
        <title>The Genome Sequence of Acinetobacter sp. ANC 3862.</title>
        <authorList>
            <consortium name="The Broad Institute Genome Sequencing Platform"/>
            <consortium name="The Broad Institute Genome Sequencing Center for Infectious Disease"/>
            <person name="Cerqueira G."/>
            <person name="Feldgarden M."/>
            <person name="Courvalin P."/>
            <person name="Perichon B."/>
            <person name="Grillot-Courvalin C."/>
            <person name="Clermont D."/>
            <person name="Rocha E."/>
            <person name="Yoon E.-J."/>
            <person name="Nemec A."/>
            <person name="Walker B."/>
            <person name="Young S.K."/>
            <person name="Zeng Q."/>
            <person name="Gargeya S."/>
            <person name="Fitzgerald M."/>
            <person name="Haas B."/>
            <person name="Abouelleil A."/>
            <person name="Alvarado L."/>
            <person name="Arachchi H.M."/>
            <person name="Berlin A.M."/>
            <person name="Chapman S.B."/>
            <person name="Dewar J."/>
            <person name="Goldberg J."/>
            <person name="Griggs A."/>
            <person name="Gujja S."/>
            <person name="Hansen M."/>
            <person name="Howarth C."/>
            <person name="Imamovic A."/>
            <person name="Larimer J."/>
            <person name="McCowan C."/>
            <person name="Murphy C."/>
            <person name="Neiman D."/>
            <person name="Pearson M."/>
            <person name="Priest M."/>
            <person name="Roberts A."/>
            <person name="Saif S."/>
            <person name="Shea T."/>
            <person name="Sisk P."/>
            <person name="Sykes S."/>
            <person name="Wortman J."/>
            <person name="Nusbaum C."/>
            <person name="Birren B."/>
        </authorList>
    </citation>
    <scope>NUCLEOTIDE SEQUENCE [LARGE SCALE GENOMIC DNA]</scope>
    <source>
        <strain evidence="3 4">ANC 3862</strain>
    </source>
</reference>
<evidence type="ECO:0000259" key="2">
    <source>
        <dbReference type="Pfam" id="PF01757"/>
    </source>
</evidence>
<evidence type="ECO:0000256" key="1">
    <source>
        <dbReference type="SAM" id="Phobius"/>
    </source>
</evidence>
<feature type="transmembrane region" description="Helical" evidence="1">
    <location>
        <begin position="310"/>
        <end position="330"/>
    </location>
</feature>
<organism evidence="3 4">
    <name type="scientific">Acinetobacter modestus</name>
    <dbReference type="NCBI Taxonomy" id="1776740"/>
    <lineage>
        <taxon>Bacteria</taxon>
        <taxon>Pseudomonadati</taxon>
        <taxon>Pseudomonadota</taxon>
        <taxon>Gammaproteobacteria</taxon>
        <taxon>Moraxellales</taxon>
        <taxon>Moraxellaceae</taxon>
        <taxon>Acinetobacter</taxon>
    </lineage>
</organism>
<sequence>MAIFDISNLIILIFILCLALSSFTISKIQLSHTTFDSLARSSSLDGLRGILALTVLVHHFFITYMWKTTGVWDHPDNKILDNFGAIPVSLFFLITGYLFINKLKSNDVNWLKVFKSRIKRIVPLYTLVAIIVVVLTLLTVNLDDYSSKQIFKWLKGWILFNGKSLGDFQSSIIIAGVNWTLLYEWGFYFSLPIIHAIYHKKIIDKRYLFIAFIIFLTIFLETKRSLYLLFLLAVFPILFEEKIKNLIARKRKLVDIALLSIISIAFVFTTHFSTTQKLLTALVFAFVCNGYDFCKILNNKGLRVLGDISYSTYLLHGLVLYLFYSVFDFYNFDNGMLGYFMTFPLVFIVVILLSFVSYKYVEKPFLKR</sequence>
<feature type="transmembrane region" description="Helical" evidence="1">
    <location>
        <begin position="121"/>
        <end position="142"/>
    </location>
</feature>
<gene>
    <name evidence="3" type="ORF">F900_00264</name>
</gene>
<dbReference type="InterPro" id="IPR050879">
    <property type="entry name" value="Acyltransferase_3"/>
</dbReference>
<feature type="transmembrane region" description="Helical" evidence="1">
    <location>
        <begin position="203"/>
        <end position="220"/>
    </location>
</feature>
<keyword evidence="1" id="KW-1133">Transmembrane helix</keyword>
<feature type="transmembrane region" description="Helical" evidence="1">
    <location>
        <begin position="336"/>
        <end position="358"/>
    </location>
</feature>
<dbReference type="HOGENOM" id="CLU_005679_3_0_6"/>
<dbReference type="GO" id="GO:0000271">
    <property type="term" value="P:polysaccharide biosynthetic process"/>
    <property type="evidence" value="ECO:0007669"/>
    <property type="project" value="TreeGrafter"/>
</dbReference>
<keyword evidence="1" id="KW-0472">Membrane</keyword>
<dbReference type="eggNOG" id="COG1835">
    <property type="taxonomic scope" value="Bacteria"/>
</dbReference>
<feature type="transmembrane region" description="Helical" evidence="1">
    <location>
        <begin position="172"/>
        <end position="191"/>
    </location>
</feature>
<name>N9NQR6_9GAMM</name>
<dbReference type="RefSeq" id="WP_005214460.1">
    <property type="nucleotide sequence ID" value="NZ_KB850088.1"/>
</dbReference>
<feature type="transmembrane region" description="Helical" evidence="1">
    <location>
        <begin position="6"/>
        <end position="25"/>
    </location>
</feature>
<dbReference type="GO" id="GO:0016020">
    <property type="term" value="C:membrane"/>
    <property type="evidence" value="ECO:0007669"/>
    <property type="project" value="TreeGrafter"/>
</dbReference>
<feature type="transmembrane region" description="Helical" evidence="1">
    <location>
        <begin position="46"/>
        <end position="67"/>
    </location>
</feature>
<dbReference type="GO" id="GO:0016747">
    <property type="term" value="F:acyltransferase activity, transferring groups other than amino-acyl groups"/>
    <property type="evidence" value="ECO:0007669"/>
    <property type="project" value="InterPro"/>
</dbReference>
<dbReference type="EMBL" id="APRP01000004">
    <property type="protein sequence ID" value="ENX04280.1"/>
    <property type="molecule type" value="Genomic_DNA"/>
</dbReference>
<dbReference type="PATRIC" id="fig|1217705.3.peg.250"/>
<keyword evidence="1" id="KW-0812">Transmembrane</keyword>
<protein>
    <recommendedName>
        <fullName evidence="2">Acyltransferase 3 domain-containing protein</fullName>
    </recommendedName>
</protein>